<dbReference type="EMBL" id="ATBP01001121">
    <property type="protein sequence ID" value="ETR68007.1"/>
    <property type="molecule type" value="Genomic_DNA"/>
</dbReference>
<reference evidence="2" key="1">
    <citation type="submission" date="2012-11" db="EMBL/GenBank/DDBJ databases">
        <authorList>
            <person name="Lucero-Rivera Y.E."/>
            <person name="Tovar-Ramirez D."/>
        </authorList>
    </citation>
    <scope>NUCLEOTIDE SEQUENCE [LARGE SCALE GENOMIC DNA]</scope>
    <source>
        <strain evidence="2">Araruama</strain>
    </source>
</reference>
<evidence type="ECO:0000313" key="1">
    <source>
        <dbReference type="EMBL" id="ETR68007.1"/>
    </source>
</evidence>
<evidence type="ECO:0000313" key="2">
    <source>
        <dbReference type="Proteomes" id="UP000189670"/>
    </source>
</evidence>
<comment type="caution">
    <text evidence="1">The sequence shown here is derived from an EMBL/GenBank/DDBJ whole genome shotgun (WGS) entry which is preliminary data.</text>
</comment>
<dbReference type="GO" id="GO:0008237">
    <property type="term" value="F:metallopeptidase activity"/>
    <property type="evidence" value="ECO:0007669"/>
    <property type="project" value="InterPro"/>
</dbReference>
<gene>
    <name evidence="1" type="ORF">OMM_04828</name>
</gene>
<dbReference type="Proteomes" id="UP000189670">
    <property type="component" value="Unassembled WGS sequence"/>
</dbReference>
<dbReference type="InterPro" id="IPR024079">
    <property type="entry name" value="MetalloPept_cat_dom_sf"/>
</dbReference>
<accession>A0A1V1NZG9</accession>
<name>A0A1V1NZG9_9BACT</name>
<protein>
    <submittedName>
        <fullName evidence="1">Uncharacterized protein</fullName>
    </submittedName>
</protein>
<proteinExistence type="predicted"/>
<dbReference type="AlphaFoldDB" id="A0A1V1NZG9"/>
<dbReference type="Gene3D" id="3.40.390.10">
    <property type="entry name" value="Collagenase (Catalytic Domain)"/>
    <property type="match status" value="1"/>
</dbReference>
<dbReference type="SUPFAM" id="SSF55486">
    <property type="entry name" value="Metalloproteases ('zincins'), catalytic domain"/>
    <property type="match status" value="1"/>
</dbReference>
<sequence length="226" mass="26190">MNTKLGLCIKPIQFMGDYNDLLKIGSGLVKNLHPFIDQYHVTRSMSLIELQECMKNGKDYFQSKNAFRVFPQYERFGLPYKLDSLVNKQGIIAENFILSLDRYVKPKIILMGITSIPCYYSLNKSYVYGMGDEAKKQLAFVSTGYPEFRDISSNIFIKKVISHGMHEIGHALGLGHHSPHADKHKKLCPMAKLSREYLIKRGYLLDNFDLYRRNTYCRNCIKQLKM</sequence>
<organism evidence="1 2">
    <name type="scientific">Candidatus Magnetoglobus multicellularis str. Araruama</name>
    <dbReference type="NCBI Taxonomy" id="890399"/>
    <lineage>
        <taxon>Bacteria</taxon>
        <taxon>Pseudomonadati</taxon>
        <taxon>Thermodesulfobacteriota</taxon>
        <taxon>Desulfobacteria</taxon>
        <taxon>Desulfobacterales</taxon>
        <taxon>Desulfobacteraceae</taxon>
        <taxon>Candidatus Magnetoglobus</taxon>
    </lineage>
</organism>